<feature type="compositionally biased region" description="Basic and acidic residues" evidence="1">
    <location>
        <begin position="15"/>
        <end position="27"/>
    </location>
</feature>
<name>A0AAV7P5L7_PLEWA</name>
<dbReference type="Proteomes" id="UP001066276">
    <property type="component" value="Chromosome 7"/>
</dbReference>
<proteinExistence type="predicted"/>
<dbReference type="EMBL" id="JANPWB010000011">
    <property type="protein sequence ID" value="KAJ1122470.1"/>
    <property type="molecule type" value="Genomic_DNA"/>
</dbReference>
<sequence>MRTQRTRTVICLPKAPRDEGQKQEDSKALLSESPDFDWEIYILNQAPHNASGSGQKTRVTPCATQQWSLKVTFKH</sequence>
<accession>A0AAV7P5L7</accession>
<comment type="caution">
    <text evidence="2">The sequence shown here is derived from an EMBL/GenBank/DDBJ whole genome shotgun (WGS) entry which is preliminary data.</text>
</comment>
<evidence type="ECO:0000256" key="1">
    <source>
        <dbReference type="SAM" id="MobiDB-lite"/>
    </source>
</evidence>
<feature type="region of interest" description="Disordered" evidence="1">
    <location>
        <begin position="1"/>
        <end position="28"/>
    </location>
</feature>
<gene>
    <name evidence="2" type="ORF">NDU88_000957</name>
</gene>
<evidence type="ECO:0000313" key="3">
    <source>
        <dbReference type="Proteomes" id="UP001066276"/>
    </source>
</evidence>
<evidence type="ECO:0000313" key="2">
    <source>
        <dbReference type="EMBL" id="KAJ1122470.1"/>
    </source>
</evidence>
<protein>
    <submittedName>
        <fullName evidence="2">Uncharacterized protein</fullName>
    </submittedName>
</protein>
<organism evidence="2 3">
    <name type="scientific">Pleurodeles waltl</name>
    <name type="common">Iberian ribbed newt</name>
    <dbReference type="NCBI Taxonomy" id="8319"/>
    <lineage>
        <taxon>Eukaryota</taxon>
        <taxon>Metazoa</taxon>
        <taxon>Chordata</taxon>
        <taxon>Craniata</taxon>
        <taxon>Vertebrata</taxon>
        <taxon>Euteleostomi</taxon>
        <taxon>Amphibia</taxon>
        <taxon>Batrachia</taxon>
        <taxon>Caudata</taxon>
        <taxon>Salamandroidea</taxon>
        <taxon>Salamandridae</taxon>
        <taxon>Pleurodelinae</taxon>
        <taxon>Pleurodeles</taxon>
    </lineage>
</organism>
<reference evidence="2" key="1">
    <citation type="journal article" date="2022" name="bioRxiv">
        <title>Sequencing and chromosome-scale assembly of the giantPleurodeles waltlgenome.</title>
        <authorList>
            <person name="Brown T."/>
            <person name="Elewa A."/>
            <person name="Iarovenko S."/>
            <person name="Subramanian E."/>
            <person name="Araus A.J."/>
            <person name="Petzold A."/>
            <person name="Susuki M."/>
            <person name="Suzuki K.-i.T."/>
            <person name="Hayashi T."/>
            <person name="Toyoda A."/>
            <person name="Oliveira C."/>
            <person name="Osipova E."/>
            <person name="Leigh N.D."/>
            <person name="Simon A."/>
            <person name="Yun M.H."/>
        </authorList>
    </citation>
    <scope>NUCLEOTIDE SEQUENCE</scope>
    <source>
        <strain evidence="2">20211129_DDA</strain>
        <tissue evidence="2">Liver</tissue>
    </source>
</reference>
<keyword evidence="3" id="KW-1185">Reference proteome</keyword>
<dbReference type="AlphaFoldDB" id="A0AAV7P5L7"/>